<reference evidence="1" key="1">
    <citation type="submission" date="2020-11" db="EMBL/GenBank/DDBJ databases">
        <authorList>
            <consortium name="DOE Joint Genome Institute"/>
            <person name="Ahrendt S."/>
            <person name="Riley R."/>
            <person name="Andreopoulos W."/>
            <person name="Labutti K."/>
            <person name="Pangilinan J."/>
            <person name="Ruiz-Duenas F.J."/>
            <person name="Barrasa J.M."/>
            <person name="Sanchez-Garcia M."/>
            <person name="Camarero S."/>
            <person name="Miyauchi S."/>
            <person name="Serrano A."/>
            <person name="Linde D."/>
            <person name="Babiker R."/>
            <person name="Drula E."/>
            <person name="Ayuso-Fernandez I."/>
            <person name="Pacheco R."/>
            <person name="Padilla G."/>
            <person name="Ferreira P."/>
            <person name="Barriuso J."/>
            <person name="Kellner H."/>
            <person name="Castanera R."/>
            <person name="Alfaro M."/>
            <person name="Ramirez L."/>
            <person name="Pisabarro A.G."/>
            <person name="Kuo A."/>
            <person name="Tritt A."/>
            <person name="Lipzen A."/>
            <person name="He G."/>
            <person name="Yan M."/>
            <person name="Ng V."/>
            <person name="Cullen D."/>
            <person name="Martin F."/>
            <person name="Rosso M.-N."/>
            <person name="Henrissat B."/>
            <person name="Hibbett D."/>
            <person name="Martinez A.T."/>
            <person name="Grigoriev I.V."/>
        </authorList>
    </citation>
    <scope>NUCLEOTIDE SEQUENCE</scope>
    <source>
        <strain evidence="1">MF-IS2</strain>
    </source>
</reference>
<evidence type="ECO:0000313" key="2">
    <source>
        <dbReference type="Proteomes" id="UP000807342"/>
    </source>
</evidence>
<dbReference type="EMBL" id="MU151173">
    <property type="protein sequence ID" value="KAF9448095.1"/>
    <property type="molecule type" value="Genomic_DNA"/>
</dbReference>
<name>A0A9P5XCC3_9AGAR</name>
<proteinExistence type="predicted"/>
<organism evidence="1 2">
    <name type="scientific">Macrolepiota fuliginosa MF-IS2</name>
    <dbReference type="NCBI Taxonomy" id="1400762"/>
    <lineage>
        <taxon>Eukaryota</taxon>
        <taxon>Fungi</taxon>
        <taxon>Dikarya</taxon>
        <taxon>Basidiomycota</taxon>
        <taxon>Agaricomycotina</taxon>
        <taxon>Agaricomycetes</taxon>
        <taxon>Agaricomycetidae</taxon>
        <taxon>Agaricales</taxon>
        <taxon>Agaricineae</taxon>
        <taxon>Agaricaceae</taxon>
        <taxon>Macrolepiota</taxon>
    </lineage>
</organism>
<comment type="caution">
    <text evidence="1">The sequence shown here is derived from an EMBL/GenBank/DDBJ whole genome shotgun (WGS) entry which is preliminary data.</text>
</comment>
<sequence>MQPPRALNHFLEIPQQRAADNIYNWYESFWISNIRNGYAEVLPPGCTVCERDRIRQSLWSLASNTPN</sequence>
<evidence type="ECO:0000313" key="1">
    <source>
        <dbReference type="EMBL" id="KAF9448095.1"/>
    </source>
</evidence>
<protein>
    <submittedName>
        <fullName evidence="1">Uncharacterized protein</fullName>
    </submittedName>
</protein>
<gene>
    <name evidence="1" type="ORF">P691DRAFT_801338</name>
</gene>
<dbReference type="AlphaFoldDB" id="A0A9P5XCC3"/>
<accession>A0A9P5XCC3</accession>
<dbReference type="Proteomes" id="UP000807342">
    <property type="component" value="Unassembled WGS sequence"/>
</dbReference>
<keyword evidence="2" id="KW-1185">Reference proteome</keyword>